<accession>A0ABW7GL93</accession>
<protein>
    <submittedName>
        <fullName evidence="1">SapC family protein</fullName>
    </submittedName>
</protein>
<organism evidence="1 2">
    <name type="scientific">Pelomonas lactea</name>
    <dbReference type="NCBI Taxonomy" id="3299030"/>
    <lineage>
        <taxon>Bacteria</taxon>
        <taxon>Pseudomonadati</taxon>
        <taxon>Pseudomonadota</taxon>
        <taxon>Betaproteobacteria</taxon>
        <taxon>Burkholderiales</taxon>
        <taxon>Sphaerotilaceae</taxon>
        <taxon>Roseateles</taxon>
    </lineage>
</organism>
<evidence type="ECO:0000313" key="1">
    <source>
        <dbReference type="EMBL" id="MFG6462566.1"/>
    </source>
</evidence>
<dbReference type="Proteomes" id="UP001606302">
    <property type="component" value="Unassembled WGS sequence"/>
</dbReference>
<dbReference type="EMBL" id="JBIGHX010000004">
    <property type="protein sequence ID" value="MFG6462566.1"/>
    <property type="molecule type" value="Genomic_DNA"/>
</dbReference>
<keyword evidence="2" id="KW-1185">Reference proteome</keyword>
<dbReference type="RefSeq" id="WP_394511434.1">
    <property type="nucleotide sequence ID" value="NZ_JBIGHX010000004.1"/>
</dbReference>
<sequence>MFEKVVPVNRERHARTRIKEITGFGFAKDFHIAYLTMHEFARAAAVYPIVFVEDKEKDAFRPVTLLGLDAGENLFVSDAGKWEASYIPAIIRRYPFALAGSSTEGHFTICLDEGSSLVSVDGKDGEGSPLFDDKGEPTQVIENVKRYLAELQQMDQITLEFSKTLAELNMFTPLQMRVREGDREKNIAGCWVVNEERLNNLSNDKFLELRAKRFLPAIYAQLMSLAQIERLMQLKDKRLAPAKAA</sequence>
<proteinExistence type="predicted"/>
<reference evidence="1 2" key="1">
    <citation type="submission" date="2024-08" db="EMBL/GenBank/DDBJ databases">
        <authorList>
            <person name="Lu H."/>
        </authorList>
    </citation>
    <scope>NUCLEOTIDE SEQUENCE [LARGE SCALE GENOMIC DNA]</scope>
    <source>
        <strain evidence="1 2">DXS20W</strain>
    </source>
</reference>
<evidence type="ECO:0000313" key="2">
    <source>
        <dbReference type="Proteomes" id="UP001606302"/>
    </source>
</evidence>
<dbReference type="Pfam" id="PF07277">
    <property type="entry name" value="SapC"/>
    <property type="match status" value="1"/>
</dbReference>
<comment type="caution">
    <text evidence="1">The sequence shown here is derived from an EMBL/GenBank/DDBJ whole genome shotgun (WGS) entry which is preliminary data.</text>
</comment>
<name>A0ABW7GL93_9BURK</name>
<gene>
    <name evidence="1" type="ORF">ACG04Q_13385</name>
</gene>
<dbReference type="InterPro" id="IPR010836">
    <property type="entry name" value="SapC"/>
</dbReference>